<reference evidence="1 2" key="1">
    <citation type="submission" date="2021-06" db="EMBL/GenBank/DDBJ databases">
        <title>Caerostris extrusa draft genome.</title>
        <authorList>
            <person name="Kono N."/>
            <person name="Arakawa K."/>
        </authorList>
    </citation>
    <scope>NUCLEOTIDE SEQUENCE [LARGE SCALE GENOMIC DNA]</scope>
</reference>
<comment type="caution">
    <text evidence="1">The sequence shown here is derived from an EMBL/GenBank/DDBJ whole genome shotgun (WGS) entry which is preliminary data.</text>
</comment>
<accession>A0AAV4XJC1</accession>
<dbReference type="AlphaFoldDB" id="A0AAV4XJC1"/>
<proteinExistence type="predicted"/>
<keyword evidence="2" id="KW-1185">Reference proteome</keyword>
<dbReference type="Proteomes" id="UP001054945">
    <property type="component" value="Unassembled WGS sequence"/>
</dbReference>
<protein>
    <submittedName>
        <fullName evidence="1">Uncharacterized protein</fullName>
    </submittedName>
</protein>
<name>A0AAV4XJC1_CAEEX</name>
<gene>
    <name evidence="1" type="ORF">CEXT_560811</name>
</gene>
<sequence>MQWRPPSFIAVVEIMEQHIDEVADAVCIPKAKKTEESTDFVGLSSVTSERIWSDRLERLVQLIWFMEGLGRSGVYSFCPTRCLSGCINPPAPGARLDLSAC</sequence>
<evidence type="ECO:0000313" key="1">
    <source>
        <dbReference type="EMBL" id="GIY94749.1"/>
    </source>
</evidence>
<evidence type="ECO:0000313" key="2">
    <source>
        <dbReference type="Proteomes" id="UP001054945"/>
    </source>
</evidence>
<organism evidence="1 2">
    <name type="scientific">Caerostris extrusa</name>
    <name type="common">Bark spider</name>
    <name type="synonym">Caerostris bankana</name>
    <dbReference type="NCBI Taxonomy" id="172846"/>
    <lineage>
        <taxon>Eukaryota</taxon>
        <taxon>Metazoa</taxon>
        <taxon>Ecdysozoa</taxon>
        <taxon>Arthropoda</taxon>
        <taxon>Chelicerata</taxon>
        <taxon>Arachnida</taxon>
        <taxon>Araneae</taxon>
        <taxon>Araneomorphae</taxon>
        <taxon>Entelegynae</taxon>
        <taxon>Araneoidea</taxon>
        <taxon>Araneidae</taxon>
        <taxon>Caerostris</taxon>
    </lineage>
</organism>
<dbReference type="EMBL" id="BPLR01017819">
    <property type="protein sequence ID" value="GIY94749.1"/>
    <property type="molecule type" value="Genomic_DNA"/>
</dbReference>